<sequence length="106" mass="11774">MIGGVSGICFQTIPSVVVTTSVRYLWPKCAQHLSSQRLIVALTAASFAWAFVITLSELFLCSILNIAHRIFQDADIQAQSRMQAAWRQMLRWTLWLSSSNSPTGTA</sequence>
<dbReference type="EMBL" id="JAFHKP010000026">
    <property type="protein sequence ID" value="KAG5476675.1"/>
    <property type="molecule type" value="Genomic_DNA"/>
</dbReference>
<organism evidence="2 3">
    <name type="scientific">Leishmania enriettii</name>
    <dbReference type="NCBI Taxonomy" id="5663"/>
    <lineage>
        <taxon>Eukaryota</taxon>
        <taxon>Discoba</taxon>
        <taxon>Euglenozoa</taxon>
        <taxon>Kinetoplastea</taxon>
        <taxon>Metakinetoplastina</taxon>
        <taxon>Trypanosomatida</taxon>
        <taxon>Trypanosomatidae</taxon>
        <taxon>Leishmaniinae</taxon>
        <taxon>Leishmania</taxon>
    </lineage>
</organism>
<feature type="transmembrane region" description="Helical" evidence="1">
    <location>
        <begin position="38"/>
        <end position="60"/>
    </location>
</feature>
<accession>A0A836KN57</accession>
<keyword evidence="1" id="KW-1133">Transmembrane helix</keyword>
<dbReference type="GeneID" id="94171085"/>
<keyword evidence="1" id="KW-0812">Transmembrane</keyword>
<evidence type="ECO:0000313" key="2">
    <source>
        <dbReference type="EMBL" id="KAG5476675.1"/>
    </source>
</evidence>
<dbReference type="KEGG" id="lenr:94171085"/>
<name>A0A836KN57_LEIEN</name>
<keyword evidence="3" id="KW-1185">Reference proteome</keyword>
<feature type="transmembrane region" description="Helical" evidence="1">
    <location>
        <begin position="7"/>
        <end position="26"/>
    </location>
</feature>
<keyword evidence="1" id="KW-0472">Membrane</keyword>
<dbReference type="AlphaFoldDB" id="A0A836KN57"/>
<comment type="caution">
    <text evidence="2">The sequence shown here is derived from an EMBL/GenBank/DDBJ whole genome shotgun (WGS) entry which is preliminary data.</text>
</comment>
<reference evidence="2 3" key="1">
    <citation type="submission" date="2021-02" db="EMBL/GenBank/DDBJ databases">
        <title>Leishmania (Mundinia) enrietti genome sequencing and assembly.</title>
        <authorList>
            <person name="Almutairi H."/>
            <person name="Gatherer D."/>
        </authorList>
    </citation>
    <scope>NUCLEOTIDE SEQUENCE [LARGE SCALE GENOMIC DNA]</scope>
    <source>
        <strain evidence="2">CUR178</strain>
    </source>
</reference>
<evidence type="ECO:0000313" key="3">
    <source>
        <dbReference type="Proteomes" id="UP000674179"/>
    </source>
</evidence>
<gene>
    <name evidence="2" type="ORF">CUR178_03848</name>
</gene>
<dbReference type="RefSeq" id="XP_067692141.1">
    <property type="nucleotide sequence ID" value="XM_067835575.1"/>
</dbReference>
<protein>
    <submittedName>
        <fullName evidence="2">Uncharacterized protein</fullName>
    </submittedName>
</protein>
<evidence type="ECO:0000256" key="1">
    <source>
        <dbReference type="SAM" id="Phobius"/>
    </source>
</evidence>
<proteinExistence type="predicted"/>
<dbReference type="Proteomes" id="UP000674179">
    <property type="component" value="Chromosome 26"/>
</dbReference>